<proteinExistence type="predicted"/>
<dbReference type="PANTHER" id="PTHR12897:SF4">
    <property type="entry name" value="REGULATOR OF MON1-CCZ1 COMPLEX"/>
    <property type="match status" value="1"/>
</dbReference>
<evidence type="ECO:0000313" key="4">
    <source>
        <dbReference type="RefSeq" id="XP_014167453.2"/>
    </source>
</evidence>
<dbReference type="GO" id="GO:0031902">
    <property type="term" value="C:late endosome membrane"/>
    <property type="evidence" value="ECO:0007669"/>
    <property type="project" value="TreeGrafter"/>
</dbReference>
<dbReference type="Pfam" id="PF07035">
    <property type="entry name" value="RMC1_C"/>
    <property type="match status" value="2"/>
</dbReference>
<evidence type="ECO:0000259" key="2">
    <source>
        <dbReference type="Pfam" id="PF21029"/>
    </source>
</evidence>
<dbReference type="Proteomes" id="UP000504602">
    <property type="component" value="Unplaced"/>
</dbReference>
<dbReference type="RefSeq" id="XP_014167453.2">
    <property type="nucleotide sequence ID" value="XM_014311978.2"/>
</dbReference>
<feature type="domain" description="Mic1" evidence="1">
    <location>
        <begin position="370"/>
        <end position="427"/>
    </location>
</feature>
<dbReference type="AlphaFoldDB" id="A0A6I9ZEJ9"/>
<dbReference type="GO" id="GO:0010506">
    <property type="term" value="P:regulation of autophagy"/>
    <property type="evidence" value="ECO:0007669"/>
    <property type="project" value="InterPro"/>
</dbReference>
<dbReference type="InterPro" id="IPR009755">
    <property type="entry name" value="RMC1_C"/>
</dbReference>
<feature type="domain" description="Regulator of MON1-CCZ1 complex N-terminal" evidence="2">
    <location>
        <begin position="21"/>
        <end position="131"/>
    </location>
</feature>
<accession>A0A6I9ZEJ9</accession>
<dbReference type="InterPro" id="IPR040371">
    <property type="entry name" value="RMC1"/>
</dbReference>
<name>A0A6I9ZEJ9_GEOFO</name>
<dbReference type="GO" id="GO:0035658">
    <property type="term" value="C:Mon1-Ccz1 complex"/>
    <property type="evidence" value="ECO:0007669"/>
    <property type="project" value="InterPro"/>
</dbReference>
<dbReference type="InParanoid" id="A0A6I9ZEJ9"/>
<dbReference type="SUPFAM" id="SSF50978">
    <property type="entry name" value="WD40 repeat-like"/>
    <property type="match status" value="1"/>
</dbReference>
<dbReference type="KEGG" id="gfr:102038713"/>
<dbReference type="GO" id="GO:0005765">
    <property type="term" value="C:lysosomal membrane"/>
    <property type="evidence" value="ECO:0007669"/>
    <property type="project" value="TreeGrafter"/>
</dbReference>
<organism evidence="3 4">
    <name type="scientific">Geospiza fortis</name>
    <name type="common">Medium ground-finch</name>
    <dbReference type="NCBI Taxonomy" id="48883"/>
    <lineage>
        <taxon>Eukaryota</taxon>
        <taxon>Metazoa</taxon>
        <taxon>Chordata</taxon>
        <taxon>Craniata</taxon>
        <taxon>Vertebrata</taxon>
        <taxon>Euteleostomi</taxon>
        <taxon>Archelosauria</taxon>
        <taxon>Archosauria</taxon>
        <taxon>Dinosauria</taxon>
        <taxon>Saurischia</taxon>
        <taxon>Theropoda</taxon>
        <taxon>Coelurosauria</taxon>
        <taxon>Aves</taxon>
        <taxon>Neognathae</taxon>
        <taxon>Neoaves</taxon>
        <taxon>Telluraves</taxon>
        <taxon>Australaves</taxon>
        <taxon>Passeriformes</taxon>
        <taxon>Thraupidae</taxon>
        <taxon>Geospiza</taxon>
    </lineage>
</organism>
<reference evidence="4" key="1">
    <citation type="submission" date="2025-08" db="UniProtKB">
        <authorList>
            <consortium name="RefSeq"/>
        </authorList>
    </citation>
    <scope>IDENTIFICATION</scope>
</reference>
<dbReference type="InterPro" id="IPR036322">
    <property type="entry name" value="WD40_repeat_dom_sf"/>
</dbReference>
<feature type="domain" description="Mic1" evidence="1">
    <location>
        <begin position="483"/>
        <end position="575"/>
    </location>
</feature>
<sequence>MLQHLSVPLELRGLELDPALEVFAVRSGGATGVVVKGLEDRNPISFRMEDKGEVKCIKFSLGNKILAVQRTLKSVDFLNFIPDSPQLEYTQECKTKNANILGFCWTSSTEIVFITDQGIEFYQVLPEKRSLKLLKNQSINVNWYMYCPESSVILLSTTVLGNVLQPFYFKSGTMAKLSKFEIELPAAPKSSKLSLSERDIAMATIYGQLYVLYLRHHSRTSNSTGAEVVLYHLPREGSCKKTHILKLNRTGKFALNVVDNLVVVHHQDTETSVIFDIKLKGEFDGSTTIHQFVLPPRSIQPYQIPVAGPASVTSQAPVPCKLYSSSWIVFQPDIIISASEGYLWSLQVKLEPVVNLLLDKGKLMDFLLQRKECKMVILSVCSQMLSEPERGSLSVIATVFDKLNNEYKKYLEAEQSYTMVNHVSYSSLQRQDNALCFSSAIKVKACSFLLRKFGLTSTGPDCLSLTRVFTLALYAFLSKILSEVELIYPPAHQLSLDMLKRLSTANDEIVEVLLSKHQVLAALRFIRGIGGHDSISARKFLDAAKQAEDEMLFYTIFRFFEQRNQRLRGNPSFTPGEHCEEHVTFFKQVFGEHALMKPTTF</sequence>
<evidence type="ECO:0000259" key="1">
    <source>
        <dbReference type="Pfam" id="PF07035"/>
    </source>
</evidence>
<dbReference type="CTD" id="29919"/>
<dbReference type="PANTHER" id="PTHR12897">
    <property type="entry name" value="COLON CANCER-ASSOCIATED PROTEIN MIC1"/>
    <property type="match status" value="1"/>
</dbReference>
<dbReference type="GeneID" id="102038713"/>
<dbReference type="OrthoDB" id="26384at2759"/>
<protein>
    <submittedName>
        <fullName evidence="4">Regulator of MON1-CCZ1 complex</fullName>
    </submittedName>
</protein>
<keyword evidence="3" id="KW-1185">Reference proteome</keyword>
<dbReference type="InterPro" id="IPR049040">
    <property type="entry name" value="RMC1_N"/>
</dbReference>
<gene>
    <name evidence="4" type="primary">RMC1</name>
</gene>
<dbReference type="Pfam" id="PF21029">
    <property type="entry name" value="RMC1_N"/>
    <property type="match status" value="1"/>
</dbReference>
<evidence type="ECO:0000313" key="3">
    <source>
        <dbReference type="Proteomes" id="UP000504602"/>
    </source>
</evidence>